<reference evidence="1 2" key="1">
    <citation type="submission" date="2017-06" db="EMBL/GenBank/DDBJ databases">
        <authorList>
            <person name="Kim H.J."/>
            <person name="Triplett B.A."/>
        </authorList>
    </citation>
    <scope>NUCLEOTIDE SEQUENCE [LARGE SCALE GENOMIC DNA]</scope>
    <source>
        <strain evidence="1 2">DSM 25597</strain>
    </source>
</reference>
<dbReference type="Proteomes" id="UP000198379">
    <property type="component" value="Unassembled WGS sequence"/>
</dbReference>
<dbReference type="OrthoDB" id="1442049at2"/>
<organism evidence="1 2">
    <name type="scientific">Dokdonia pacifica</name>
    <dbReference type="NCBI Taxonomy" id="1627892"/>
    <lineage>
        <taxon>Bacteria</taxon>
        <taxon>Pseudomonadati</taxon>
        <taxon>Bacteroidota</taxon>
        <taxon>Flavobacteriia</taxon>
        <taxon>Flavobacteriales</taxon>
        <taxon>Flavobacteriaceae</taxon>
        <taxon>Dokdonia</taxon>
    </lineage>
</organism>
<accession>A0A239B574</accession>
<proteinExistence type="predicted"/>
<dbReference type="RefSeq" id="WP_089372559.1">
    <property type="nucleotide sequence ID" value="NZ_BMEP01000006.1"/>
</dbReference>
<protein>
    <submittedName>
        <fullName evidence="1">Uncharacterized protein</fullName>
    </submittedName>
</protein>
<dbReference type="AlphaFoldDB" id="A0A239B574"/>
<name>A0A239B574_9FLAO</name>
<keyword evidence="2" id="KW-1185">Reference proteome</keyword>
<evidence type="ECO:0000313" key="1">
    <source>
        <dbReference type="EMBL" id="SNS02373.1"/>
    </source>
</evidence>
<dbReference type="EMBL" id="FZNY01000005">
    <property type="protein sequence ID" value="SNS02373.1"/>
    <property type="molecule type" value="Genomic_DNA"/>
</dbReference>
<sequence length="157" mass="18557">MLYIQFEIKNPEKYYAFKKVYKILFEIKPKGESRPFEFWEDLIPAYSKKFLEGFYKKENALSDLIREDFTSMINYLEFGLDADFINLQILNPTTGQVDFAALGFPYGGMDRLLVFLKSYDCIPKEIYNGFSVCKLTWIDKYTYESIDLPDKTEAYLN</sequence>
<evidence type="ECO:0000313" key="2">
    <source>
        <dbReference type="Proteomes" id="UP000198379"/>
    </source>
</evidence>
<gene>
    <name evidence="1" type="ORF">SAMN06265376_105315</name>
</gene>